<proteinExistence type="predicted"/>
<dbReference type="Proteomes" id="UP000251960">
    <property type="component" value="Chromosome 2"/>
</dbReference>
<name>A0A3L6FY27_MAIZE</name>
<comment type="caution">
    <text evidence="1">The sequence shown here is derived from an EMBL/GenBank/DDBJ whole genome shotgun (WGS) entry which is preliminary data.</text>
</comment>
<protein>
    <submittedName>
        <fullName evidence="1">Uncharacterized protein</fullName>
    </submittedName>
</protein>
<evidence type="ECO:0000313" key="2">
    <source>
        <dbReference type="Proteomes" id="UP000251960"/>
    </source>
</evidence>
<gene>
    <name evidence="1" type="ORF">Zm00014a_044442</name>
</gene>
<dbReference type="EMBL" id="NCVQ01000003">
    <property type="protein sequence ID" value="PWZ38060.1"/>
    <property type="molecule type" value="Genomic_DNA"/>
</dbReference>
<organism evidence="1 2">
    <name type="scientific">Zea mays</name>
    <name type="common">Maize</name>
    <dbReference type="NCBI Taxonomy" id="4577"/>
    <lineage>
        <taxon>Eukaryota</taxon>
        <taxon>Viridiplantae</taxon>
        <taxon>Streptophyta</taxon>
        <taxon>Embryophyta</taxon>
        <taxon>Tracheophyta</taxon>
        <taxon>Spermatophyta</taxon>
        <taxon>Magnoliopsida</taxon>
        <taxon>Liliopsida</taxon>
        <taxon>Poales</taxon>
        <taxon>Poaceae</taxon>
        <taxon>PACMAD clade</taxon>
        <taxon>Panicoideae</taxon>
        <taxon>Andropogonodae</taxon>
        <taxon>Andropogoneae</taxon>
        <taxon>Tripsacinae</taxon>
        <taxon>Zea</taxon>
    </lineage>
</organism>
<dbReference type="AlphaFoldDB" id="A0A3L6FY27"/>
<sequence length="17" mass="1886">MRLASAELTNKGKNSYC</sequence>
<accession>A0A3L6FY27</accession>
<evidence type="ECO:0000313" key="1">
    <source>
        <dbReference type="EMBL" id="PWZ38060.1"/>
    </source>
</evidence>
<reference evidence="1 2" key="1">
    <citation type="journal article" date="2018" name="Nat. Genet.">
        <title>Extensive intraspecific gene order and gene structural variations between Mo17 and other maize genomes.</title>
        <authorList>
            <person name="Sun S."/>
            <person name="Zhou Y."/>
            <person name="Chen J."/>
            <person name="Shi J."/>
            <person name="Zhao H."/>
            <person name="Zhao H."/>
            <person name="Song W."/>
            <person name="Zhang M."/>
            <person name="Cui Y."/>
            <person name="Dong X."/>
            <person name="Liu H."/>
            <person name="Ma X."/>
            <person name="Jiao Y."/>
            <person name="Wang B."/>
            <person name="Wei X."/>
            <person name="Stein J.C."/>
            <person name="Glaubitz J.C."/>
            <person name="Lu F."/>
            <person name="Yu G."/>
            <person name="Liang C."/>
            <person name="Fengler K."/>
            <person name="Li B."/>
            <person name="Rafalski A."/>
            <person name="Schnable P.S."/>
            <person name="Ware D.H."/>
            <person name="Buckler E.S."/>
            <person name="Lai J."/>
        </authorList>
    </citation>
    <scope>NUCLEOTIDE SEQUENCE [LARGE SCALE GENOMIC DNA]</scope>
    <source>
        <strain evidence="2">cv. Missouri 17</strain>
        <tissue evidence="1">Seedling</tissue>
    </source>
</reference>